<dbReference type="Pfam" id="PF00580">
    <property type="entry name" value="UvrD-helicase"/>
    <property type="match status" value="1"/>
</dbReference>
<dbReference type="GO" id="GO:0016787">
    <property type="term" value="F:hydrolase activity"/>
    <property type="evidence" value="ECO:0007669"/>
    <property type="project" value="UniProtKB-UniRule"/>
</dbReference>
<evidence type="ECO:0000256" key="9">
    <source>
        <dbReference type="ARBA" id="ARBA00048988"/>
    </source>
</evidence>
<accession>A0AAC9ASR7</accession>
<keyword evidence="4 10" id="KW-0347">Helicase</keyword>
<protein>
    <recommendedName>
        <fullName evidence="8">DNA 3'-5' helicase</fullName>
        <ecNumber evidence="8">5.6.2.4</ecNumber>
    </recommendedName>
</protein>
<keyword evidence="3 10" id="KW-0378">Hydrolase</keyword>
<evidence type="ECO:0000256" key="11">
    <source>
        <dbReference type="SAM" id="MobiDB-lite"/>
    </source>
</evidence>
<evidence type="ECO:0000256" key="5">
    <source>
        <dbReference type="ARBA" id="ARBA00022840"/>
    </source>
</evidence>
<evidence type="ECO:0000313" key="15">
    <source>
        <dbReference type="Proteomes" id="UP000075755"/>
    </source>
</evidence>
<evidence type="ECO:0000256" key="8">
    <source>
        <dbReference type="ARBA" id="ARBA00034808"/>
    </source>
</evidence>
<evidence type="ECO:0000259" key="12">
    <source>
        <dbReference type="PROSITE" id="PS51198"/>
    </source>
</evidence>
<evidence type="ECO:0000259" key="13">
    <source>
        <dbReference type="PROSITE" id="PS51217"/>
    </source>
</evidence>
<dbReference type="GO" id="GO:0043138">
    <property type="term" value="F:3'-5' DNA helicase activity"/>
    <property type="evidence" value="ECO:0007669"/>
    <property type="project" value="UniProtKB-EC"/>
</dbReference>
<dbReference type="GO" id="GO:0003677">
    <property type="term" value="F:DNA binding"/>
    <property type="evidence" value="ECO:0007669"/>
    <property type="project" value="InterPro"/>
</dbReference>
<dbReference type="SUPFAM" id="SSF52540">
    <property type="entry name" value="P-loop containing nucleoside triphosphate hydrolases"/>
    <property type="match status" value="1"/>
</dbReference>
<feature type="domain" description="UvrD-like helicase ATP-binding" evidence="12">
    <location>
        <begin position="50"/>
        <end position="347"/>
    </location>
</feature>
<proteinExistence type="inferred from homology"/>
<evidence type="ECO:0000256" key="7">
    <source>
        <dbReference type="ARBA" id="ARBA00034617"/>
    </source>
</evidence>
<organism evidence="14 15">
    <name type="scientific">Aminobacter aminovorans</name>
    <name type="common">Chelatobacter heintzii</name>
    <dbReference type="NCBI Taxonomy" id="83263"/>
    <lineage>
        <taxon>Bacteria</taxon>
        <taxon>Pseudomonadati</taxon>
        <taxon>Pseudomonadota</taxon>
        <taxon>Alphaproteobacteria</taxon>
        <taxon>Hyphomicrobiales</taxon>
        <taxon>Phyllobacteriaceae</taxon>
        <taxon>Aminobacter</taxon>
    </lineage>
</organism>
<comment type="similarity">
    <text evidence="1">Belongs to the helicase family. UvrD subfamily.</text>
</comment>
<dbReference type="InterPro" id="IPR000212">
    <property type="entry name" value="DNA_helicase_UvrD/REP"/>
</dbReference>
<name>A0AAC9ASR7_AMIAI</name>
<gene>
    <name evidence="14" type="ORF">AA2016_4395</name>
</gene>
<dbReference type="Gene3D" id="1.10.486.10">
    <property type="entry name" value="PCRA, domain 4"/>
    <property type="match status" value="1"/>
</dbReference>
<evidence type="ECO:0000256" key="6">
    <source>
        <dbReference type="ARBA" id="ARBA00023235"/>
    </source>
</evidence>
<evidence type="ECO:0000256" key="1">
    <source>
        <dbReference type="ARBA" id="ARBA00009922"/>
    </source>
</evidence>
<dbReference type="Pfam" id="PF13361">
    <property type="entry name" value="UvrD_C"/>
    <property type="match status" value="2"/>
</dbReference>
<comment type="catalytic activity">
    <reaction evidence="9">
        <text>ATP + H2O = ADP + phosphate + H(+)</text>
        <dbReference type="Rhea" id="RHEA:13065"/>
        <dbReference type="ChEBI" id="CHEBI:15377"/>
        <dbReference type="ChEBI" id="CHEBI:15378"/>
        <dbReference type="ChEBI" id="CHEBI:30616"/>
        <dbReference type="ChEBI" id="CHEBI:43474"/>
        <dbReference type="ChEBI" id="CHEBI:456216"/>
        <dbReference type="EC" id="5.6.2.4"/>
    </reaction>
</comment>
<dbReference type="GO" id="GO:0005524">
    <property type="term" value="F:ATP binding"/>
    <property type="evidence" value="ECO:0007669"/>
    <property type="project" value="UniProtKB-UniRule"/>
</dbReference>
<dbReference type="GO" id="GO:0000725">
    <property type="term" value="P:recombinational repair"/>
    <property type="evidence" value="ECO:0007669"/>
    <property type="project" value="TreeGrafter"/>
</dbReference>
<dbReference type="AlphaFoldDB" id="A0AAC9ASR7"/>
<dbReference type="InterPro" id="IPR027417">
    <property type="entry name" value="P-loop_NTPase"/>
</dbReference>
<comment type="catalytic activity">
    <reaction evidence="7">
        <text>Couples ATP hydrolysis with the unwinding of duplex DNA by translocating in the 3'-5' direction.</text>
        <dbReference type="EC" id="5.6.2.4"/>
    </reaction>
</comment>
<dbReference type="InterPro" id="IPR014017">
    <property type="entry name" value="DNA_helicase_UvrD-like_C"/>
</dbReference>
<dbReference type="InterPro" id="IPR014016">
    <property type="entry name" value="UvrD-like_ATP-bd"/>
</dbReference>
<dbReference type="Gene3D" id="1.10.10.160">
    <property type="match status" value="1"/>
</dbReference>
<dbReference type="EMBL" id="CP015005">
    <property type="protein sequence ID" value="AMS43307.1"/>
    <property type="molecule type" value="Genomic_DNA"/>
</dbReference>
<dbReference type="KEGG" id="aak:AA2016_4395"/>
<keyword evidence="5 10" id="KW-0067">ATP-binding</keyword>
<keyword evidence="6" id="KW-0413">Isomerase</keyword>
<dbReference type="CDD" id="cd17932">
    <property type="entry name" value="DEXQc_UvrD"/>
    <property type="match status" value="1"/>
</dbReference>
<dbReference type="PROSITE" id="PS51198">
    <property type="entry name" value="UVRD_HELICASE_ATP_BIND"/>
    <property type="match status" value="1"/>
</dbReference>
<dbReference type="PROSITE" id="PS51217">
    <property type="entry name" value="UVRD_HELICASE_CTER"/>
    <property type="match status" value="1"/>
</dbReference>
<dbReference type="EC" id="5.6.2.4" evidence="8"/>
<reference evidence="14 15" key="1">
    <citation type="submission" date="2016-03" db="EMBL/GenBank/DDBJ databases">
        <title>Complete genome of Aminobacter aminovorans KCTC 2477.</title>
        <authorList>
            <person name="Kim K.M."/>
        </authorList>
    </citation>
    <scope>NUCLEOTIDE SEQUENCE [LARGE SCALE GENOMIC DNA]</scope>
    <source>
        <strain evidence="14 15">KCTC 2477</strain>
    </source>
</reference>
<dbReference type="Proteomes" id="UP000075755">
    <property type="component" value="Chromosome"/>
</dbReference>
<dbReference type="PANTHER" id="PTHR11070">
    <property type="entry name" value="UVRD / RECB / PCRA DNA HELICASE FAMILY MEMBER"/>
    <property type="match status" value="1"/>
</dbReference>
<feature type="binding site" evidence="10">
    <location>
        <begin position="75"/>
        <end position="82"/>
    </location>
    <ligand>
        <name>ATP</name>
        <dbReference type="ChEBI" id="CHEBI:30616"/>
    </ligand>
</feature>
<dbReference type="InterPro" id="IPR013986">
    <property type="entry name" value="DExx_box_DNA_helicase_dom_sf"/>
</dbReference>
<evidence type="ECO:0000313" key="14">
    <source>
        <dbReference type="EMBL" id="AMS43307.1"/>
    </source>
</evidence>
<keyword evidence="2 10" id="KW-0547">Nucleotide-binding</keyword>
<feature type="domain" description="UvrD-like helicase C-terminal" evidence="13">
    <location>
        <begin position="348"/>
        <end position="610"/>
    </location>
</feature>
<evidence type="ECO:0000256" key="4">
    <source>
        <dbReference type="ARBA" id="ARBA00022806"/>
    </source>
</evidence>
<feature type="region of interest" description="Disordered" evidence="11">
    <location>
        <begin position="1"/>
        <end position="22"/>
    </location>
</feature>
<dbReference type="GO" id="GO:0005829">
    <property type="term" value="C:cytosol"/>
    <property type="evidence" value="ECO:0007669"/>
    <property type="project" value="TreeGrafter"/>
</dbReference>
<evidence type="ECO:0000256" key="3">
    <source>
        <dbReference type="ARBA" id="ARBA00022801"/>
    </source>
</evidence>
<evidence type="ECO:0000256" key="2">
    <source>
        <dbReference type="ARBA" id="ARBA00022741"/>
    </source>
</evidence>
<dbReference type="PANTHER" id="PTHR11070:SF3">
    <property type="entry name" value="DNA 3'-5' HELICASE"/>
    <property type="match status" value="1"/>
</dbReference>
<dbReference type="Gene3D" id="3.40.50.300">
    <property type="entry name" value="P-loop containing nucleotide triphosphate hydrolases"/>
    <property type="match status" value="2"/>
</dbReference>
<sequence>MLTQGQWRVATAGLGPPHRRRPVANETETMLHAGMNIALRDSAAEPGYLARLNPGQRAAVLHGDGAVSRPLLIIAGAGSGKTNTLAHRVAHLIVRGADPRRILLMTFSRRAAAEMSRRVERIAADVLQERAASLMEGLSWAGTFHSVGARLLRDYALDIGLEPAFTIHDREDSADLMNLVRHQLGFSETEKRFPTKATCLAIYSRVVNSQDRLEAVLGHAFPWCVGWSDELKALFKAYVEAKQAQNILDYDDLLLYWAQMAAEPDIAAHLSQRFDHILVDEYQDTNRLQAAILTAIKPDGRGLTVVGDDAQSIYSFRAAEVRNILDFPGLFAEPAQVVTLDQNYRSTDAILNAANAVIGEAEERFTKNLWTERTSLEKPRIVTVADEAEQAGYVCDEVLKEREAGTLLKEQAVLFRAAHHSGPLEVELTRRNIPFVKFGGLKFLDAAHVKDVLAILRFAQNPRDRIAGFRVMQLMPGVGPSAASNAIDSMEQSLDLEMGLARFSPPARAAADWPGFVALFSDLRRGPGWPAEMERARLWYEPHLERKHEDATTRRADLLQLEQIASGYPSRERFLTELTLDPPSATSDEAGPPHLDEDYLILSTIHSAKGQEWTKVFVLNAVDGCMPIDLSAGERKELEEERRLLYVAMTRAKDALHLITPQRFYTSGQAARGDRHVYASRSRFIAQHLLTHFEATTWTSQSFQKDKATRPRTSVDIKGKMRSMWT</sequence>
<evidence type="ECO:0000256" key="10">
    <source>
        <dbReference type="PROSITE-ProRule" id="PRU00560"/>
    </source>
</evidence>